<feature type="compositionally biased region" description="Basic residues" evidence="1">
    <location>
        <begin position="91"/>
        <end position="108"/>
    </location>
</feature>
<dbReference type="EMBL" id="JBHLTR010000013">
    <property type="protein sequence ID" value="MFC0559500.1"/>
    <property type="molecule type" value="Genomic_DNA"/>
</dbReference>
<evidence type="ECO:0000256" key="1">
    <source>
        <dbReference type="SAM" id="MobiDB-lite"/>
    </source>
</evidence>
<evidence type="ECO:0000313" key="3">
    <source>
        <dbReference type="Proteomes" id="UP001589833"/>
    </source>
</evidence>
<accession>A0ABV6NFG3</accession>
<dbReference type="RefSeq" id="WP_273841483.1">
    <property type="nucleotide sequence ID" value="NZ_JAQQWT010000004.1"/>
</dbReference>
<protein>
    <submittedName>
        <fullName evidence="2">Uncharacterized protein</fullName>
    </submittedName>
</protein>
<comment type="caution">
    <text evidence="2">The sequence shown here is derived from an EMBL/GenBank/DDBJ whole genome shotgun (WGS) entry which is preliminary data.</text>
</comment>
<feature type="region of interest" description="Disordered" evidence="1">
    <location>
        <begin position="87"/>
        <end position="124"/>
    </location>
</feature>
<proteinExistence type="predicted"/>
<sequence>MSNQQFFYKGPISRSKQIDTIITDIENMKHLNEQTVVDTKKAIDELLEDANKTIREATNDVIYELKLHLEKKVQEIVNDVATKAEKSVNKTARKAARRAAKRAARKASNKAIQHAQSLSNIQEL</sequence>
<organism evidence="2 3">
    <name type="scientific">Halalkalibacter alkalisediminis</name>
    <dbReference type="NCBI Taxonomy" id="935616"/>
    <lineage>
        <taxon>Bacteria</taxon>
        <taxon>Bacillati</taxon>
        <taxon>Bacillota</taxon>
        <taxon>Bacilli</taxon>
        <taxon>Bacillales</taxon>
        <taxon>Bacillaceae</taxon>
        <taxon>Halalkalibacter</taxon>
    </lineage>
</organism>
<keyword evidence="3" id="KW-1185">Reference proteome</keyword>
<reference evidence="2 3" key="1">
    <citation type="submission" date="2024-09" db="EMBL/GenBank/DDBJ databases">
        <authorList>
            <person name="Sun Q."/>
            <person name="Mori K."/>
        </authorList>
    </citation>
    <scope>NUCLEOTIDE SEQUENCE [LARGE SCALE GENOMIC DNA]</scope>
    <source>
        <strain evidence="2 3">NCAIM B.02301</strain>
    </source>
</reference>
<gene>
    <name evidence="2" type="ORF">ACFFH4_10605</name>
</gene>
<evidence type="ECO:0000313" key="2">
    <source>
        <dbReference type="EMBL" id="MFC0559500.1"/>
    </source>
</evidence>
<dbReference type="Proteomes" id="UP001589833">
    <property type="component" value="Unassembled WGS sequence"/>
</dbReference>
<name>A0ABV6NFG3_9BACI</name>
<feature type="compositionally biased region" description="Polar residues" evidence="1">
    <location>
        <begin position="110"/>
        <end position="124"/>
    </location>
</feature>